<gene>
    <name evidence="1" type="ORF">H8K26_01490</name>
</gene>
<dbReference type="EMBL" id="JACOFT010000001">
    <property type="protein sequence ID" value="MBC3810101.1"/>
    <property type="molecule type" value="Genomic_DNA"/>
</dbReference>
<organism evidence="1 2">
    <name type="scientific">Undibacterium aquatile</name>
    <dbReference type="NCBI Taxonomy" id="1537398"/>
    <lineage>
        <taxon>Bacteria</taxon>
        <taxon>Pseudomonadati</taxon>
        <taxon>Pseudomonadota</taxon>
        <taxon>Betaproteobacteria</taxon>
        <taxon>Burkholderiales</taxon>
        <taxon>Oxalobacteraceae</taxon>
        <taxon>Undibacterium</taxon>
    </lineage>
</organism>
<protein>
    <submittedName>
        <fullName evidence="1">Uncharacterized protein</fullName>
    </submittedName>
</protein>
<evidence type="ECO:0000313" key="2">
    <source>
        <dbReference type="Proteomes" id="UP000637632"/>
    </source>
</evidence>
<evidence type="ECO:0000313" key="1">
    <source>
        <dbReference type="EMBL" id="MBC3810101.1"/>
    </source>
</evidence>
<comment type="caution">
    <text evidence="1">The sequence shown here is derived from an EMBL/GenBank/DDBJ whole genome shotgun (WGS) entry which is preliminary data.</text>
</comment>
<dbReference type="Proteomes" id="UP000637632">
    <property type="component" value="Unassembled WGS sequence"/>
</dbReference>
<dbReference type="RefSeq" id="WP_190476855.1">
    <property type="nucleotide sequence ID" value="NZ_JACOFT010000001.1"/>
</dbReference>
<proteinExistence type="predicted"/>
<accession>A0ABR6XB95</accession>
<name>A0ABR6XB95_9BURK</name>
<sequence>MHKNNPRLSMSVHNSLFDNEIKPLDISWQDFAKDLTKPYPISNKAKEHLPAFSSWRYKLPSDPTVNHGDDQDGRPLKWFSSHYTRRLSANALDMAALVLDFDGGLPLKNARQRFIDYEHVGYTSFNHGEEGKDKHRIVLPYKVPLPIGMFHRIQSAIQHWVEGDGETKADPASYHLCQVFILPATRPDQQHNAVSWHNQGKLLDWSMFEVSTGSNVQHVERSITTIVKSVGDLKLLPDMWLETACTPIMVKDINRKISKVMCPFHNDVNPSEFVAVTPSGLPYLVCRKCGTVFMNRASKSLEDPLIAAIAKIKAKKGGV</sequence>
<keyword evidence="2" id="KW-1185">Reference proteome</keyword>
<reference evidence="1 2" key="1">
    <citation type="submission" date="2020-08" db="EMBL/GenBank/DDBJ databases">
        <title>Novel species isolated from subtropical streams in China.</title>
        <authorList>
            <person name="Lu H."/>
        </authorList>
    </citation>
    <scope>NUCLEOTIDE SEQUENCE [LARGE SCALE GENOMIC DNA]</scope>
    <source>
        <strain evidence="1 2">CCTCC AB 2015119</strain>
    </source>
</reference>